<evidence type="ECO:0000313" key="2">
    <source>
        <dbReference type="EMBL" id="CAE0457186.1"/>
    </source>
</evidence>
<protein>
    <recommendedName>
        <fullName evidence="1">C2 domain-containing protein</fullName>
    </recommendedName>
</protein>
<gene>
    <name evidence="2" type="ORF">CDEB00056_LOCUS2027</name>
</gene>
<feature type="domain" description="C2" evidence="1">
    <location>
        <begin position="1"/>
        <end position="122"/>
    </location>
</feature>
<dbReference type="Gene3D" id="2.60.60.30">
    <property type="entry name" value="sav2460 like domains"/>
    <property type="match status" value="2"/>
</dbReference>
<dbReference type="Pfam" id="PF00168">
    <property type="entry name" value="C2"/>
    <property type="match status" value="1"/>
</dbReference>
<dbReference type="InterPro" id="IPR000008">
    <property type="entry name" value="C2_dom"/>
</dbReference>
<name>A0A7S3PVS5_9STRA</name>
<dbReference type="CDD" id="cd00030">
    <property type="entry name" value="C2"/>
    <property type="match status" value="1"/>
</dbReference>
<dbReference type="PANTHER" id="PTHR32097">
    <property type="entry name" value="CAMP-BINDING PROTEIN 1-RELATED"/>
    <property type="match status" value="1"/>
</dbReference>
<dbReference type="PROSITE" id="PS50004">
    <property type="entry name" value="C2"/>
    <property type="match status" value="1"/>
</dbReference>
<sequence length="579" mass="64140">MTDIAGLEIDIRILKGEDLVAKDRNLLGKKTTSDPFIKVYYDGVCHHETAVQEKNLNPTWNEALKIHSNNSGPPKNKNGNGSSSIITFFLYDYDVLSDPDNMGCISIPVAEYMDKPPTTAWFPVQKTSDDVDYSTYNCSKAKGKIQISISISVRKRLNVKRGNYQDLSGIGMIQVQLNWDLKERIDLDTSCVGIDSTGRVLMDETVYFADLVNSNGSIRHSGDIKTGGNKGELIDVNLDLVPRHVMALYFILCVATPGKTFTDVESADIVVRKVVHTGTDAGEGAGAGAPRSYNLDVCRFVPTFAGGHTSMFLMRIARQAGTWKMTIIEDTDHTARDFGSLIPEIKGYSRDLVPGIAIDPKERIAVMRKGGIVCLEEKMPEKMTFGLSWDVTNGVNIDLDASAICLDADLEPVDIISFRKLRSDDNSIIHCGDEREGDAVGDDEKINLYLDNLNPRVKHIAFVINSFSGQELDDIRRASCHLFNPTFPHVDIAKYKLANNGDLDKRTGLIVATLYRNELDGWCLRIIAEAAIGRQASDLVDELQRFLRKFPPPLVVSEPEPDIIVNKMPEEVDIEVGPL</sequence>
<dbReference type="Gene3D" id="2.60.40.150">
    <property type="entry name" value="C2 domain"/>
    <property type="match status" value="1"/>
</dbReference>
<dbReference type="SUPFAM" id="SSF49562">
    <property type="entry name" value="C2 domain (Calcium/lipid-binding domain, CaLB)"/>
    <property type="match status" value="1"/>
</dbReference>
<evidence type="ECO:0000259" key="1">
    <source>
        <dbReference type="PROSITE" id="PS50004"/>
    </source>
</evidence>
<dbReference type="CDD" id="cd06974">
    <property type="entry name" value="TerD_like"/>
    <property type="match status" value="2"/>
</dbReference>
<proteinExistence type="predicted"/>
<organism evidence="2">
    <name type="scientific">Chaetoceros debilis</name>
    <dbReference type="NCBI Taxonomy" id="122233"/>
    <lineage>
        <taxon>Eukaryota</taxon>
        <taxon>Sar</taxon>
        <taxon>Stramenopiles</taxon>
        <taxon>Ochrophyta</taxon>
        <taxon>Bacillariophyta</taxon>
        <taxon>Coscinodiscophyceae</taxon>
        <taxon>Chaetocerotophycidae</taxon>
        <taxon>Chaetocerotales</taxon>
        <taxon>Chaetocerotaceae</taxon>
        <taxon>Chaetoceros</taxon>
    </lineage>
</organism>
<dbReference type="InterPro" id="IPR003325">
    <property type="entry name" value="TerD"/>
</dbReference>
<dbReference type="PANTHER" id="PTHR32097:SF17">
    <property type="entry name" value="CAMP-BINDING PROTEIN 1-RELATED"/>
    <property type="match status" value="1"/>
</dbReference>
<accession>A0A7S3PVS5</accession>
<dbReference type="Pfam" id="PF02342">
    <property type="entry name" value="TerD"/>
    <property type="match status" value="2"/>
</dbReference>
<dbReference type="InterPro" id="IPR051324">
    <property type="entry name" value="Stress/Tellurium_Resist"/>
</dbReference>
<dbReference type="EMBL" id="HBIO01002957">
    <property type="protein sequence ID" value="CAE0457186.1"/>
    <property type="molecule type" value="Transcribed_RNA"/>
</dbReference>
<dbReference type="AlphaFoldDB" id="A0A7S3PVS5"/>
<dbReference type="InterPro" id="IPR035892">
    <property type="entry name" value="C2_domain_sf"/>
</dbReference>
<reference evidence="2" key="1">
    <citation type="submission" date="2021-01" db="EMBL/GenBank/DDBJ databases">
        <authorList>
            <person name="Corre E."/>
            <person name="Pelletier E."/>
            <person name="Niang G."/>
            <person name="Scheremetjew M."/>
            <person name="Finn R."/>
            <person name="Kale V."/>
            <person name="Holt S."/>
            <person name="Cochrane G."/>
            <person name="Meng A."/>
            <person name="Brown T."/>
            <person name="Cohen L."/>
        </authorList>
    </citation>
    <scope>NUCLEOTIDE SEQUENCE</scope>
    <source>
        <strain evidence="2">MM31A-1</strain>
    </source>
</reference>
<dbReference type="SMART" id="SM00239">
    <property type="entry name" value="C2"/>
    <property type="match status" value="1"/>
</dbReference>